<name>X6N609_RETFI</name>
<feature type="repeat" description="WD" evidence="1">
    <location>
        <begin position="151"/>
        <end position="192"/>
    </location>
</feature>
<gene>
    <name evidence="2" type="ORF">RFI_16010</name>
</gene>
<dbReference type="PROSITE" id="PS50082">
    <property type="entry name" value="WD_REPEATS_2"/>
    <property type="match status" value="1"/>
</dbReference>
<dbReference type="SMART" id="SM00320">
    <property type="entry name" value="WD40"/>
    <property type="match status" value="1"/>
</dbReference>
<dbReference type="Gene3D" id="2.130.10.10">
    <property type="entry name" value="YVTN repeat-like/Quinoprotein amine dehydrogenase"/>
    <property type="match status" value="1"/>
</dbReference>
<protein>
    <submittedName>
        <fullName evidence="2">Uncharacterized protein</fullName>
    </submittedName>
</protein>
<accession>X6N609</accession>
<evidence type="ECO:0000313" key="2">
    <source>
        <dbReference type="EMBL" id="ETO21194.1"/>
    </source>
</evidence>
<dbReference type="InterPro" id="IPR015943">
    <property type="entry name" value="WD40/YVTN_repeat-like_dom_sf"/>
</dbReference>
<dbReference type="PROSITE" id="PS50294">
    <property type="entry name" value="WD_REPEATS_REGION"/>
    <property type="match status" value="1"/>
</dbReference>
<dbReference type="AlphaFoldDB" id="X6N609"/>
<dbReference type="InterPro" id="IPR001680">
    <property type="entry name" value="WD40_rpt"/>
</dbReference>
<keyword evidence="3" id="KW-1185">Reference proteome</keyword>
<comment type="caution">
    <text evidence="2">The sequence shown here is derived from an EMBL/GenBank/DDBJ whole genome shotgun (WGS) entry which is preliminary data.</text>
</comment>
<dbReference type="InterPro" id="IPR036322">
    <property type="entry name" value="WD40_repeat_dom_sf"/>
</dbReference>
<proteinExistence type="predicted"/>
<evidence type="ECO:0000256" key="1">
    <source>
        <dbReference type="PROSITE-ProRule" id="PRU00221"/>
    </source>
</evidence>
<sequence>MCGTQKRAPYLWWTIAITTQLQINYFVIFRWTGYVCEKRTLIMKYVSVWDNNDNDRKRHCNEWMPLVDDNNNKAITCCFSHDISVFNYSMIGNTWMNYEQTLPIALSNYIAVLSEENTFVHILGNLVLITKCHYYLCICEYEKKDKEFKILQGHEHDVIGVQFIFNRSKIISYSNDSTIRIWDLLSGKQLQVLNFSSPVFTANFSFKKLST</sequence>
<evidence type="ECO:0000313" key="3">
    <source>
        <dbReference type="Proteomes" id="UP000023152"/>
    </source>
</evidence>
<dbReference type="EMBL" id="ASPP01011862">
    <property type="protein sequence ID" value="ETO21194.1"/>
    <property type="molecule type" value="Genomic_DNA"/>
</dbReference>
<dbReference type="Proteomes" id="UP000023152">
    <property type="component" value="Unassembled WGS sequence"/>
</dbReference>
<reference evidence="2 3" key="1">
    <citation type="journal article" date="2013" name="Curr. Biol.">
        <title>The Genome of the Foraminiferan Reticulomyxa filosa.</title>
        <authorList>
            <person name="Glockner G."/>
            <person name="Hulsmann N."/>
            <person name="Schleicher M."/>
            <person name="Noegel A.A."/>
            <person name="Eichinger L."/>
            <person name="Gallinger C."/>
            <person name="Pawlowski J."/>
            <person name="Sierra R."/>
            <person name="Euteneuer U."/>
            <person name="Pillet L."/>
            <person name="Moustafa A."/>
            <person name="Platzer M."/>
            <person name="Groth M."/>
            <person name="Szafranski K."/>
            <person name="Schliwa M."/>
        </authorList>
    </citation>
    <scope>NUCLEOTIDE SEQUENCE [LARGE SCALE GENOMIC DNA]</scope>
</reference>
<keyword evidence="1" id="KW-0853">WD repeat</keyword>
<dbReference type="SUPFAM" id="SSF50978">
    <property type="entry name" value="WD40 repeat-like"/>
    <property type="match status" value="1"/>
</dbReference>
<organism evidence="2 3">
    <name type="scientific">Reticulomyxa filosa</name>
    <dbReference type="NCBI Taxonomy" id="46433"/>
    <lineage>
        <taxon>Eukaryota</taxon>
        <taxon>Sar</taxon>
        <taxon>Rhizaria</taxon>
        <taxon>Retaria</taxon>
        <taxon>Foraminifera</taxon>
        <taxon>Monothalamids</taxon>
        <taxon>Reticulomyxidae</taxon>
        <taxon>Reticulomyxa</taxon>
    </lineage>
</organism>